<dbReference type="Proteomes" id="UP000661280">
    <property type="component" value="Chromosome 1"/>
</dbReference>
<dbReference type="GeneID" id="64955795"/>
<name>A0A7R7W194_ASPKA</name>
<gene>
    <name evidence="1" type="ORF">AKAW2_11516S</name>
</gene>
<dbReference type="EMBL" id="AP024425">
    <property type="protein sequence ID" value="BCR94470.1"/>
    <property type="molecule type" value="Genomic_DNA"/>
</dbReference>
<accession>A0A7R7W194</accession>
<organism evidence="1 2">
    <name type="scientific">Aspergillus kawachii</name>
    <name type="common">White koji mold</name>
    <name type="synonym">Aspergillus awamori var. kawachi</name>
    <dbReference type="NCBI Taxonomy" id="1069201"/>
    <lineage>
        <taxon>Eukaryota</taxon>
        <taxon>Fungi</taxon>
        <taxon>Dikarya</taxon>
        <taxon>Ascomycota</taxon>
        <taxon>Pezizomycotina</taxon>
        <taxon>Eurotiomycetes</taxon>
        <taxon>Eurotiomycetidae</taxon>
        <taxon>Eurotiales</taxon>
        <taxon>Aspergillaceae</taxon>
        <taxon>Aspergillus</taxon>
        <taxon>Aspergillus subgen. Circumdati</taxon>
    </lineage>
</organism>
<sequence length="183" mass="20376">MPGLRMGLGLDLPPRFCVCSGLETVEPRKKGEGQKEEGESDGLIDEWRATLCLPELWLVRRVSNLYTVSPDYCPNFLLYGSHCHALAITRRAGGRQMVASSFVLLASMTVVPSGSLCKLSLTGTQIRQMGDFFCQPTCTFLIWVIWSVSVSRQFYPMDSDSLFIMICPFQNLSSAVYAAVYIL</sequence>
<reference evidence="1" key="1">
    <citation type="submission" date="2021-01" db="EMBL/GenBank/DDBJ databases">
        <authorList>
            <consortium name="Aspergillus luchuensis mut. kawachii IFO 4304 genome sequencing consortium"/>
            <person name="Kazuki M."/>
            <person name="Futagami T."/>
        </authorList>
    </citation>
    <scope>NUCLEOTIDE SEQUENCE</scope>
    <source>
        <strain evidence="1">IFO 4308</strain>
    </source>
</reference>
<protein>
    <submittedName>
        <fullName evidence="1">Uncharacterized protein</fullName>
    </submittedName>
</protein>
<dbReference type="OrthoDB" id="10343983at2759"/>
<keyword evidence="2" id="KW-1185">Reference proteome</keyword>
<reference evidence="1" key="2">
    <citation type="submission" date="2021-02" db="EMBL/GenBank/DDBJ databases">
        <title>Aspergillus luchuensis mut. kawachii IFO 4304 genome sequence.</title>
        <authorList>
            <person name="Mori K."/>
            <person name="Kadooka C."/>
            <person name="Goto M."/>
            <person name="Futagami T."/>
        </authorList>
    </citation>
    <scope>NUCLEOTIDE SEQUENCE</scope>
    <source>
        <strain evidence="1">IFO 4308</strain>
    </source>
</reference>
<evidence type="ECO:0000313" key="2">
    <source>
        <dbReference type="Proteomes" id="UP000661280"/>
    </source>
</evidence>
<dbReference type="KEGG" id="aluc:AKAW2_11516S"/>
<dbReference type="RefSeq" id="XP_041538236.1">
    <property type="nucleotide sequence ID" value="XM_041684009.1"/>
</dbReference>
<evidence type="ECO:0000313" key="1">
    <source>
        <dbReference type="EMBL" id="BCR94470.1"/>
    </source>
</evidence>
<proteinExistence type="predicted"/>
<dbReference type="AlphaFoldDB" id="A0A7R7W194"/>